<evidence type="ECO:0000313" key="1">
    <source>
        <dbReference type="EMBL" id="GGS80371.1"/>
    </source>
</evidence>
<name>A0ABQ2TNG3_STRBA</name>
<accession>A0ABQ2TNG3</accession>
<gene>
    <name evidence="1" type="ORF">GCM10010253_63990</name>
</gene>
<comment type="caution">
    <text evidence="1">The sequence shown here is derived from an EMBL/GenBank/DDBJ whole genome shotgun (WGS) entry which is preliminary data.</text>
</comment>
<protein>
    <submittedName>
        <fullName evidence="1">Uncharacterized protein</fullName>
    </submittedName>
</protein>
<sequence length="144" mass="15710">MALRVGDEVIVSLAPARARVSEVSPRSITLEWPWGEPDDSSCYRWDGRSCLPWGESTTEWVPYQVEASAGSGPLRAGDTCIVSIPPTRLHVEHYEEYDRPRNLGWAPAPTAGLYVVPAHRLGVFDGGCMLYLGGAEPVQITLAS</sequence>
<reference evidence="2" key="1">
    <citation type="journal article" date="2019" name="Int. J. Syst. Evol. Microbiol.">
        <title>The Global Catalogue of Microorganisms (GCM) 10K type strain sequencing project: providing services to taxonomists for standard genome sequencing and annotation.</title>
        <authorList>
            <consortium name="The Broad Institute Genomics Platform"/>
            <consortium name="The Broad Institute Genome Sequencing Center for Infectious Disease"/>
            <person name="Wu L."/>
            <person name="Ma J."/>
        </authorList>
    </citation>
    <scope>NUCLEOTIDE SEQUENCE [LARGE SCALE GENOMIC DNA]</scope>
    <source>
        <strain evidence="2">JCM 4350</strain>
    </source>
</reference>
<dbReference type="Proteomes" id="UP000659767">
    <property type="component" value="Unassembled WGS sequence"/>
</dbReference>
<keyword evidence="2" id="KW-1185">Reference proteome</keyword>
<dbReference type="EMBL" id="BMSZ01000026">
    <property type="protein sequence ID" value="GGS80371.1"/>
    <property type="molecule type" value="Genomic_DNA"/>
</dbReference>
<organism evidence="1 2">
    <name type="scientific">Streptomyces badius</name>
    <dbReference type="NCBI Taxonomy" id="1941"/>
    <lineage>
        <taxon>Bacteria</taxon>
        <taxon>Bacillati</taxon>
        <taxon>Actinomycetota</taxon>
        <taxon>Actinomycetes</taxon>
        <taxon>Kitasatosporales</taxon>
        <taxon>Streptomycetaceae</taxon>
        <taxon>Streptomyces</taxon>
    </lineage>
</organism>
<evidence type="ECO:0000313" key="2">
    <source>
        <dbReference type="Proteomes" id="UP000659767"/>
    </source>
</evidence>
<proteinExistence type="predicted"/>